<dbReference type="OrthoDB" id="4627936at2"/>
<protein>
    <submittedName>
        <fullName evidence="1">Uncharacterized protein</fullName>
    </submittedName>
</protein>
<sequence length="63" mass="6934">MLMTASRDELIHLIADMPDDQVAALLEDARRLTGSNPVRTWPPKFVGMIKDGPKDGSARAIFP</sequence>
<organism evidence="1 2">
    <name type="scientific">Mycolicibacter kumamotonensis</name>
    <dbReference type="NCBI Taxonomy" id="354243"/>
    <lineage>
        <taxon>Bacteria</taxon>
        <taxon>Bacillati</taxon>
        <taxon>Actinomycetota</taxon>
        <taxon>Actinomycetes</taxon>
        <taxon>Mycobacteriales</taxon>
        <taxon>Mycobacteriaceae</taxon>
        <taxon>Mycolicibacter</taxon>
    </lineage>
</organism>
<evidence type="ECO:0000313" key="1">
    <source>
        <dbReference type="EMBL" id="NDJ91651.1"/>
    </source>
</evidence>
<dbReference type="EMBL" id="JAACYR010000109">
    <property type="protein sequence ID" value="NDJ91651.1"/>
    <property type="molecule type" value="Genomic_DNA"/>
</dbReference>
<dbReference type="Proteomes" id="UP000466523">
    <property type="component" value="Unassembled WGS sequence"/>
</dbReference>
<gene>
    <name evidence="1" type="ORF">GWR20_21320</name>
</gene>
<accession>A0A7K3LH25</accession>
<reference evidence="1 2" key="1">
    <citation type="submission" date="2020-01" db="EMBL/GenBank/DDBJ databases">
        <authorList>
            <person name="Sanchez-Estrada R."/>
            <person name="Gonzalez-Y-Merchand J.A."/>
            <person name="Rivera-Gutierrez S."/>
        </authorList>
    </citation>
    <scope>NUCLEOTIDE SEQUENCE [LARGE SCALE GENOMIC DNA]</scope>
    <source>
        <strain evidence="1 2">CST 7247</strain>
    </source>
</reference>
<evidence type="ECO:0000313" key="2">
    <source>
        <dbReference type="Proteomes" id="UP000466523"/>
    </source>
</evidence>
<dbReference type="AlphaFoldDB" id="A0A7K3LH25"/>
<proteinExistence type="predicted"/>
<comment type="caution">
    <text evidence="1">The sequence shown here is derived from an EMBL/GenBank/DDBJ whole genome shotgun (WGS) entry which is preliminary data.</text>
</comment>
<name>A0A7K3LH25_9MYCO</name>